<dbReference type="EMBL" id="CP086355">
    <property type="protein sequence ID" value="UNI16784.1"/>
    <property type="molecule type" value="Genomic_DNA"/>
</dbReference>
<proteinExistence type="predicted"/>
<feature type="compositionally biased region" description="Basic and acidic residues" evidence="1">
    <location>
        <begin position="238"/>
        <end position="262"/>
    </location>
</feature>
<dbReference type="AlphaFoldDB" id="A0A9Q8QD53"/>
<evidence type="ECO:0000313" key="4">
    <source>
        <dbReference type="Proteomes" id="UP000829364"/>
    </source>
</evidence>
<reference evidence="3" key="1">
    <citation type="submission" date="2021-11" db="EMBL/GenBank/DDBJ databases">
        <title>Purpureocillium_takamizusanense_genome.</title>
        <authorList>
            <person name="Nguyen N.-H."/>
        </authorList>
    </citation>
    <scope>NUCLEOTIDE SEQUENCE</scope>
    <source>
        <strain evidence="3">PT3</strain>
    </source>
</reference>
<feature type="transmembrane region" description="Helical" evidence="2">
    <location>
        <begin position="106"/>
        <end position="129"/>
    </location>
</feature>
<feature type="compositionally biased region" description="Low complexity" evidence="1">
    <location>
        <begin position="1"/>
        <end position="16"/>
    </location>
</feature>
<accession>A0A9Q8QD53</accession>
<feature type="region of interest" description="Disordered" evidence="1">
    <location>
        <begin position="1"/>
        <end position="47"/>
    </location>
</feature>
<feature type="compositionally biased region" description="Basic and acidic residues" evidence="1">
    <location>
        <begin position="23"/>
        <end position="39"/>
    </location>
</feature>
<dbReference type="KEGG" id="ptkz:JDV02_003187"/>
<feature type="compositionally biased region" description="Pro residues" evidence="1">
    <location>
        <begin position="273"/>
        <end position="282"/>
    </location>
</feature>
<gene>
    <name evidence="3" type="ORF">JDV02_003187</name>
</gene>
<evidence type="ECO:0000256" key="2">
    <source>
        <dbReference type="SAM" id="Phobius"/>
    </source>
</evidence>
<feature type="region of interest" description="Disordered" evidence="1">
    <location>
        <begin position="215"/>
        <end position="282"/>
    </location>
</feature>
<organism evidence="3 4">
    <name type="scientific">Purpureocillium takamizusanense</name>
    <dbReference type="NCBI Taxonomy" id="2060973"/>
    <lineage>
        <taxon>Eukaryota</taxon>
        <taxon>Fungi</taxon>
        <taxon>Dikarya</taxon>
        <taxon>Ascomycota</taxon>
        <taxon>Pezizomycotina</taxon>
        <taxon>Sordariomycetes</taxon>
        <taxon>Hypocreomycetidae</taxon>
        <taxon>Hypocreales</taxon>
        <taxon>Ophiocordycipitaceae</taxon>
        <taxon>Purpureocillium</taxon>
    </lineage>
</organism>
<evidence type="ECO:0000313" key="3">
    <source>
        <dbReference type="EMBL" id="UNI16784.1"/>
    </source>
</evidence>
<keyword evidence="2" id="KW-0812">Transmembrane</keyword>
<dbReference type="RefSeq" id="XP_047840265.1">
    <property type="nucleotide sequence ID" value="XM_047984291.1"/>
</dbReference>
<sequence>MSSTPTVTTPLLPRRSGGIPDADLERDPQSRDHPADGKDPPPPPTFNPLQRVAICTFSALHILRGLIFVAFPAALIGMSARGGGGSSSHHGQDTTTTAPNHHHHHYYHLLTALLGTRDIVLGGLLAAAFRRRRVPGVHRALAANLLSDAADTFVLIFFAACASAAAQQPRRWRPGSPVAEITAVAVMATLEHITLWSMSTETGVGGLGGFGSSSGGGGGGSGFEKMRASPTSAYEARMQADEDKKRRMDMWLSDMRRAEEMRQPSPLPQMQSQPPPPPPPPK</sequence>
<protein>
    <submittedName>
        <fullName evidence="3">Uncharacterized protein</fullName>
    </submittedName>
</protein>
<dbReference type="Proteomes" id="UP000829364">
    <property type="component" value="Chromosome 2"/>
</dbReference>
<feature type="transmembrane region" description="Helical" evidence="2">
    <location>
        <begin position="52"/>
        <end position="76"/>
    </location>
</feature>
<dbReference type="GeneID" id="72065147"/>
<dbReference type="OrthoDB" id="4160064at2759"/>
<keyword evidence="2" id="KW-0472">Membrane</keyword>
<feature type="region of interest" description="Disordered" evidence="1">
    <location>
        <begin position="81"/>
        <end position="100"/>
    </location>
</feature>
<keyword evidence="4" id="KW-1185">Reference proteome</keyword>
<keyword evidence="2" id="KW-1133">Transmembrane helix</keyword>
<evidence type="ECO:0000256" key="1">
    <source>
        <dbReference type="SAM" id="MobiDB-lite"/>
    </source>
</evidence>
<name>A0A9Q8QD53_9HYPO</name>